<accession>A0A238YZI1</accession>
<evidence type="ECO:0000313" key="3">
    <source>
        <dbReference type="Proteomes" id="UP000198412"/>
    </source>
</evidence>
<dbReference type="PANTHER" id="PTHR10704:SF44">
    <property type="entry name" value="LD35051P-RELATED"/>
    <property type="match status" value="1"/>
</dbReference>
<feature type="domain" description="Sulfotransferase" evidence="1">
    <location>
        <begin position="6"/>
        <end position="258"/>
    </location>
</feature>
<name>A0A238YZI1_9FLAO</name>
<evidence type="ECO:0000313" key="2">
    <source>
        <dbReference type="EMBL" id="SNR75969.1"/>
    </source>
</evidence>
<dbReference type="InterPro" id="IPR027417">
    <property type="entry name" value="P-loop_NTPase"/>
</dbReference>
<dbReference type="EMBL" id="FZNX01000005">
    <property type="protein sequence ID" value="SNR75969.1"/>
    <property type="molecule type" value="Genomic_DNA"/>
</dbReference>
<dbReference type="Pfam" id="PF00685">
    <property type="entry name" value="Sulfotransfer_1"/>
    <property type="match status" value="1"/>
</dbReference>
<protein>
    <submittedName>
        <fullName evidence="2">Sulfotransferase domain-containing protein</fullName>
    </submittedName>
</protein>
<dbReference type="InterPro" id="IPR000863">
    <property type="entry name" value="Sulfotransferase_dom"/>
</dbReference>
<dbReference type="InterPro" id="IPR051135">
    <property type="entry name" value="Gal/GlcNAc/GalNAc_ST"/>
</dbReference>
<dbReference type="AlphaFoldDB" id="A0A238YZI1"/>
<evidence type="ECO:0000259" key="1">
    <source>
        <dbReference type="Pfam" id="PF00685"/>
    </source>
</evidence>
<keyword evidence="3" id="KW-1185">Reference proteome</keyword>
<dbReference type="GO" id="GO:0001517">
    <property type="term" value="F:N-acetylglucosamine 6-O-sulfotransferase activity"/>
    <property type="evidence" value="ECO:0007669"/>
    <property type="project" value="TreeGrafter"/>
</dbReference>
<dbReference type="OrthoDB" id="1431437at2"/>
<dbReference type="GO" id="GO:0006044">
    <property type="term" value="P:N-acetylglucosamine metabolic process"/>
    <property type="evidence" value="ECO:0007669"/>
    <property type="project" value="TreeGrafter"/>
</dbReference>
<dbReference type="RefSeq" id="WP_089379187.1">
    <property type="nucleotide sequence ID" value="NZ_FZNX01000005.1"/>
</dbReference>
<gene>
    <name evidence="2" type="ORF">SAMN04488111_2922</name>
</gene>
<sequence length="270" mass="31648">MKSFKVAIHGVPRSGTSWIGSIFDSSKNVVYRNQPLFSFAFKSFLNEESSGNEIDDFFESISKSNDDYITQKEGKNNGLIPDFDKGLQTHIVYKEARYHHILPNMLSNDKDVKVVGIIRNPKSVISSWMNAPKEFNNKEWDIFTEWKDANLKNLKAPEEFYGYNKWKETALNFLELKNKYPKRFYILNYKTLLNDTENEVRNLFSFCNISIDSQTINFLKKGQNIDLSHEAYSVYRKNQKDDKWKNHLPIQIINEIDKDLIKSGLELYIN</sequence>
<dbReference type="PANTHER" id="PTHR10704">
    <property type="entry name" value="CARBOHYDRATE SULFOTRANSFERASE"/>
    <property type="match status" value="1"/>
</dbReference>
<dbReference type="GO" id="GO:0006790">
    <property type="term" value="P:sulfur compound metabolic process"/>
    <property type="evidence" value="ECO:0007669"/>
    <property type="project" value="TreeGrafter"/>
</dbReference>
<keyword evidence="2" id="KW-0808">Transferase</keyword>
<proteinExistence type="predicted"/>
<dbReference type="Proteomes" id="UP000198412">
    <property type="component" value="Unassembled WGS sequence"/>
</dbReference>
<reference evidence="3" key="1">
    <citation type="submission" date="2017-06" db="EMBL/GenBank/DDBJ databases">
        <authorList>
            <person name="Varghese N."/>
            <person name="Submissions S."/>
        </authorList>
    </citation>
    <scope>NUCLEOTIDE SEQUENCE [LARGE SCALE GENOMIC DNA]</scope>
    <source>
        <strain evidence="3">DSM 27993</strain>
    </source>
</reference>
<dbReference type="Gene3D" id="3.40.50.300">
    <property type="entry name" value="P-loop containing nucleotide triphosphate hydrolases"/>
    <property type="match status" value="1"/>
</dbReference>
<organism evidence="2 3">
    <name type="scientific">Lutibacter flavus</name>
    <dbReference type="NCBI Taxonomy" id="691689"/>
    <lineage>
        <taxon>Bacteria</taxon>
        <taxon>Pseudomonadati</taxon>
        <taxon>Bacteroidota</taxon>
        <taxon>Flavobacteriia</taxon>
        <taxon>Flavobacteriales</taxon>
        <taxon>Flavobacteriaceae</taxon>
        <taxon>Lutibacter</taxon>
    </lineage>
</organism>
<dbReference type="SUPFAM" id="SSF52540">
    <property type="entry name" value="P-loop containing nucleoside triphosphate hydrolases"/>
    <property type="match status" value="1"/>
</dbReference>